<comment type="function">
    <text evidence="2 7">Hydrolysis of 6-phosphogluconolactone to 6-phosphogluconate.</text>
</comment>
<evidence type="ECO:0000256" key="6">
    <source>
        <dbReference type="ARBA" id="ARBA00020337"/>
    </source>
</evidence>
<keyword evidence="7 9" id="KW-0378">Hydrolase</keyword>
<dbReference type="NCBIfam" id="TIGR01198">
    <property type="entry name" value="pgl"/>
    <property type="match status" value="1"/>
</dbReference>
<dbReference type="Proteomes" id="UP000317990">
    <property type="component" value="Unassembled WGS sequence"/>
</dbReference>
<dbReference type="EMBL" id="SRMO01000083">
    <property type="protein sequence ID" value="TGG91212.1"/>
    <property type="molecule type" value="Genomic_DNA"/>
</dbReference>
<dbReference type="EC" id="3.1.1.31" evidence="5 7"/>
<dbReference type="Gene3D" id="3.40.50.1360">
    <property type="match status" value="1"/>
</dbReference>
<dbReference type="GO" id="GO:0017057">
    <property type="term" value="F:6-phosphogluconolactonase activity"/>
    <property type="evidence" value="ECO:0007669"/>
    <property type="project" value="UniProtKB-UniRule"/>
</dbReference>
<dbReference type="UniPathway" id="UPA00115">
    <property type="reaction ID" value="UER00409"/>
</dbReference>
<evidence type="ECO:0000313" key="9">
    <source>
        <dbReference type="EMBL" id="TGG91212.1"/>
    </source>
</evidence>
<gene>
    <name evidence="7 9" type="primary">pgl</name>
    <name evidence="9" type="ORF">ERJ67_08660</name>
</gene>
<dbReference type="InterPro" id="IPR039104">
    <property type="entry name" value="6PGL"/>
</dbReference>
<evidence type="ECO:0000256" key="4">
    <source>
        <dbReference type="ARBA" id="ARBA00010662"/>
    </source>
</evidence>
<dbReference type="AlphaFoldDB" id="A0A524RN18"/>
<dbReference type="GO" id="GO:0005975">
    <property type="term" value="P:carbohydrate metabolic process"/>
    <property type="evidence" value="ECO:0007669"/>
    <property type="project" value="UniProtKB-UniRule"/>
</dbReference>
<evidence type="ECO:0000256" key="5">
    <source>
        <dbReference type="ARBA" id="ARBA00013198"/>
    </source>
</evidence>
<dbReference type="InterPro" id="IPR006148">
    <property type="entry name" value="Glc/Gal-6P_isomerase"/>
</dbReference>
<name>A0A524RN18_9CHRO</name>
<evidence type="ECO:0000256" key="3">
    <source>
        <dbReference type="ARBA" id="ARBA00004961"/>
    </source>
</evidence>
<comment type="caution">
    <text evidence="9">The sequence shown here is derived from an EMBL/GenBank/DDBJ whole genome shotgun (WGS) entry which is preliminary data.</text>
</comment>
<organism evidence="9 10">
    <name type="scientific">Aphanocapsa feldmannii 277cV</name>
    <dbReference type="NCBI Taxonomy" id="2507553"/>
    <lineage>
        <taxon>Bacteria</taxon>
        <taxon>Bacillati</taxon>
        <taxon>Cyanobacteriota</taxon>
        <taxon>Cyanophyceae</taxon>
        <taxon>Oscillatoriophycideae</taxon>
        <taxon>Chroococcales</taxon>
        <taxon>Microcystaceae</taxon>
        <taxon>Aphanocapsa</taxon>
    </lineage>
</organism>
<dbReference type="CDD" id="cd01400">
    <property type="entry name" value="6PGL"/>
    <property type="match status" value="1"/>
</dbReference>
<proteinExistence type="inferred from homology"/>
<dbReference type="GO" id="GO:0006098">
    <property type="term" value="P:pentose-phosphate shunt"/>
    <property type="evidence" value="ECO:0007669"/>
    <property type="project" value="UniProtKB-UniPathway"/>
</dbReference>
<dbReference type="InterPro" id="IPR005900">
    <property type="entry name" value="6-phosphogluconolactonase_DevB"/>
</dbReference>
<dbReference type="InterPro" id="IPR037171">
    <property type="entry name" value="NagB/RpiA_transferase-like"/>
</dbReference>
<dbReference type="SUPFAM" id="SSF100950">
    <property type="entry name" value="NagB/RpiA/CoA transferase-like"/>
    <property type="match status" value="1"/>
</dbReference>
<protein>
    <recommendedName>
        <fullName evidence="6 7">6-phosphogluconolactonase</fullName>
        <shortName evidence="7">6PGL</shortName>
        <ecNumber evidence="5 7">3.1.1.31</ecNumber>
    </recommendedName>
</protein>
<evidence type="ECO:0000259" key="8">
    <source>
        <dbReference type="Pfam" id="PF01182"/>
    </source>
</evidence>
<evidence type="ECO:0000256" key="1">
    <source>
        <dbReference type="ARBA" id="ARBA00000832"/>
    </source>
</evidence>
<dbReference type="PANTHER" id="PTHR11054">
    <property type="entry name" value="6-PHOSPHOGLUCONOLACTONASE"/>
    <property type="match status" value="1"/>
</dbReference>
<sequence>MSTYQFVVADDREDLIDRASHWLVQVLRDALAQSDRVRFAISGGRTPEPVYGAMGSMPLPWERVDLLLGDERWVPVDDPASNGGMVQRSLLAAEPGCRATLHQVPTDLPTPTAAASRYDGILRQLSGSTPPWLDLALLGLGDDGHTASLFPGTAAVQEREALVTTGVGKGLARITLTAPCLSSARQVAFLISGGAKAQALRRLLDPDEDPLRTPACLIRPATAVTLLLDRAAAEAIDA</sequence>
<accession>A0A524RN18</accession>
<comment type="catalytic activity">
    <reaction evidence="1 7">
        <text>6-phospho-D-glucono-1,5-lactone + H2O = 6-phospho-D-gluconate + H(+)</text>
        <dbReference type="Rhea" id="RHEA:12556"/>
        <dbReference type="ChEBI" id="CHEBI:15377"/>
        <dbReference type="ChEBI" id="CHEBI:15378"/>
        <dbReference type="ChEBI" id="CHEBI:57955"/>
        <dbReference type="ChEBI" id="CHEBI:58759"/>
        <dbReference type="EC" id="3.1.1.31"/>
    </reaction>
</comment>
<dbReference type="PANTHER" id="PTHR11054:SF0">
    <property type="entry name" value="6-PHOSPHOGLUCONOLACTONASE"/>
    <property type="match status" value="1"/>
</dbReference>
<reference evidence="9 10" key="1">
    <citation type="journal article" date="2019" name="mSystems">
        <title>Life at home and on the roam: Genomic adaptions reflect the dual lifestyle of an intracellular, facultative symbiont.</title>
        <authorList>
            <person name="Burgsdorf I."/>
        </authorList>
    </citation>
    <scope>NUCLEOTIDE SEQUENCE [LARGE SCALE GENOMIC DNA]</scope>
    <source>
        <strain evidence="9">277cV</strain>
    </source>
</reference>
<evidence type="ECO:0000313" key="10">
    <source>
        <dbReference type="Proteomes" id="UP000317990"/>
    </source>
</evidence>
<comment type="similarity">
    <text evidence="4 7">Belongs to the glucosamine/galactosamine-6-phosphate isomerase family. 6-phosphogluconolactonase subfamily.</text>
</comment>
<comment type="pathway">
    <text evidence="3 7">Carbohydrate degradation; pentose phosphate pathway; D-ribulose 5-phosphate from D-glucose 6-phosphate (oxidative stage): step 2/3.</text>
</comment>
<feature type="domain" description="Glucosamine/galactosamine-6-phosphate isomerase" evidence="8">
    <location>
        <begin position="11"/>
        <end position="223"/>
    </location>
</feature>
<dbReference type="Pfam" id="PF01182">
    <property type="entry name" value="Glucosamine_iso"/>
    <property type="match status" value="1"/>
</dbReference>
<evidence type="ECO:0000256" key="2">
    <source>
        <dbReference type="ARBA" id="ARBA00002681"/>
    </source>
</evidence>
<evidence type="ECO:0000256" key="7">
    <source>
        <dbReference type="RuleBase" id="RU365095"/>
    </source>
</evidence>